<evidence type="ECO:0000259" key="9">
    <source>
        <dbReference type="Pfam" id="PF00176"/>
    </source>
</evidence>
<evidence type="ECO:0000256" key="8">
    <source>
        <dbReference type="SAM" id="Coils"/>
    </source>
</evidence>
<evidence type="ECO:0000256" key="7">
    <source>
        <dbReference type="ARBA" id="ARBA00023242"/>
    </source>
</evidence>
<evidence type="ECO:0000256" key="3">
    <source>
        <dbReference type="ARBA" id="ARBA00022741"/>
    </source>
</evidence>
<keyword evidence="8" id="KW-0175">Coiled coil</keyword>
<keyword evidence="3" id="KW-0547">Nucleotide-binding</keyword>
<gene>
    <name evidence="10" type="primary">ATRX_1</name>
    <name evidence="10" type="ORF">g.37321</name>
</gene>
<dbReference type="InterPro" id="IPR027417">
    <property type="entry name" value="P-loop_NTPase"/>
</dbReference>
<evidence type="ECO:0000256" key="4">
    <source>
        <dbReference type="ARBA" id="ARBA00022806"/>
    </source>
</evidence>
<accession>A0A2S2NYB4</accession>
<dbReference type="GO" id="GO:0004386">
    <property type="term" value="F:helicase activity"/>
    <property type="evidence" value="ECO:0007669"/>
    <property type="project" value="UniProtKB-KW"/>
</dbReference>
<dbReference type="GO" id="GO:0003677">
    <property type="term" value="F:DNA binding"/>
    <property type="evidence" value="ECO:0007669"/>
    <property type="project" value="UniProtKB-KW"/>
</dbReference>
<dbReference type="Gene3D" id="3.40.50.300">
    <property type="entry name" value="P-loop containing nucleotide triphosphate hydrolases"/>
    <property type="match status" value="1"/>
</dbReference>
<dbReference type="AlphaFoldDB" id="A0A2S2NYB4"/>
<evidence type="ECO:0000256" key="6">
    <source>
        <dbReference type="ARBA" id="ARBA00023125"/>
    </source>
</evidence>
<keyword evidence="6" id="KW-0238">DNA-binding</keyword>
<comment type="subcellular location">
    <subcellularLocation>
        <location evidence="1">Nucleus</location>
    </subcellularLocation>
</comment>
<evidence type="ECO:0000256" key="2">
    <source>
        <dbReference type="ARBA" id="ARBA00007025"/>
    </source>
</evidence>
<keyword evidence="4" id="KW-0347">Helicase</keyword>
<keyword evidence="5" id="KW-0067">ATP-binding</keyword>
<dbReference type="Gene3D" id="3.40.50.10810">
    <property type="entry name" value="Tandem AAA-ATPase domain"/>
    <property type="match status" value="1"/>
</dbReference>
<feature type="domain" description="SNF2 N-terminal" evidence="9">
    <location>
        <begin position="1"/>
        <end position="94"/>
    </location>
</feature>
<dbReference type="GO" id="GO:0016887">
    <property type="term" value="F:ATP hydrolysis activity"/>
    <property type="evidence" value="ECO:0007669"/>
    <property type="project" value="InterPro"/>
</dbReference>
<feature type="coiled-coil region" evidence="8">
    <location>
        <begin position="115"/>
        <end position="142"/>
    </location>
</feature>
<dbReference type="EMBL" id="GGMR01009594">
    <property type="protein sequence ID" value="MBY22213.1"/>
    <property type="molecule type" value="Transcribed_RNA"/>
</dbReference>
<dbReference type="GO" id="GO:0005634">
    <property type="term" value="C:nucleus"/>
    <property type="evidence" value="ECO:0007669"/>
    <property type="project" value="UniProtKB-SubCell"/>
</dbReference>
<evidence type="ECO:0000256" key="1">
    <source>
        <dbReference type="ARBA" id="ARBA00004123"/>
    </source>
</evidence>
<reference evidence="10" key="1">
    <citation type="submission" date="2018-04" db="EMBL/GenBank/DDBJ databases">
        <title>Transcriptome of Schizaphis graminum biotype I.</title>
        <authorList>
            <person name="Scully E.D."/>
            <person name="Geib S.M."/>
            <person name="Palmer N.A."/>
            <person name="Koch K."/>
            <person name="Bradshaw J."/>
            <person name="Heng-Moss T."/>
            <person name="Sarath G."/>
        </authorList>
    </citation>
    <scope>NUCLEOTIDE SEQUENCE</scope>
</reference>
<sequence length="171" mass="20347">MVDFIRPNLLGSTKDFTNRFINPITNGQYSDSTALDVRLMKRRSHVLHRMLEGFVQRFDYSVLTPFLPPKHEYVIYLRMADIQIELYQKFLDDYRQPELFSNYHMLQMVWTHPKLLALYLKRAESKREKQKLKAEESRLLNDESNDTDCNSIGIIPILSMKLKSYRSIKIL</sequence>
<name>A0A2S2NYB4_SCHGA</name>
<dbReference type="PANTHER" id="PTHR45797">
    <property type="entry name" value="RAD54-LIKE"/>
    <property type="match status" value="1"/>
</dbReference>
<dbReference type="InterPro" id="IPR000330">
    <property type="entry name" value="SNF2_N"/>
</dbReference>
<keyword evidence="4" id="KW-0378">Hydrolase</keyword>
<comment type="similarity">
    <text evidence="2">Belongs to the SNF2/RAD54 helicase family.</text>
</comment>
<dbReference type="InterPro" id="IPR038718">
    <property type="entry name" value="SNF2-like_sf"/>
</dbReference>
<dbReference type="InterPro" id="IPR044574">
    <property type="entry name" value="ARIP4-like"/>
</dbReference>
<organism evidence="10">
    <name type="scientific">Schizaphis graminum</name>
    <name type="common">Green bug aphid</name>
    <dbReference type="NCBI Taxonomy" id="13262"/>
    <lineage>
        <taxon>Eukaryota</taxon>
        <taxon>Metazoa</taxon>
        <taxon>Ecdysozoa</taxon>
        <taxon>Arthropoda</taxon>
        <taxon>Hexapoda</taxon>
        <taxon>Insecta</taxon>
        <taxon>Pterygota</taxon>
        <taxon>Neoptera</taxon>
        <taxon>Paraneoptera</taxon>
        <taxon>Hemiptera</taxon>
        <taxon>Sternorrhyncha</taxon>
        <taxon>Aphidomorpha</taxon>
        <taxon>Aphidoidea</taxon>
        <taxon>Aphididae</taxon>
        <taxon>Aphidini</taxon>
        <taxon>Schizaphis</taxon>
    </lineage>
</organism>
<dbReference type="Pfam" id="PF00176">
    <property type="entry name" value="SNF2-rel_dom"/>
    <property type="match status" value="1"/>
</dbReference>
<keyword evidence="7" id="KW-0539">Nucleus</keyword>
<evidence type="ECO:0000313" key="10">
    <source>
        <dbReference type="EMBL" id="MBY22213.1"/>
    </source>
</evidence>
<protein>
    <submittedName>
        <fullName evidence="10">Transcriptional regulator ATRX</fullName>
    </submittedName>
</protein>
<dbReference type="GO" id="GO:0005524">
    <property type="term" value="F:ATP binding"/>
    <property type="evidence" value="ECO:0007669"/>
    <property type="project" value="UniProtKB-KW"/>
</dbReference>
<evidence type="ECO:0000256" key="5">
    <source>
        <dbReference type="ARBA" id="ARBA00022840"/>
    </source>
</evidence>
<proteinExistence type="inferred from homology"/>
<dbReference type="PANTHER" id="PTHR45797:SF3">
    <property type="entry name" value="TRANSCRIPTIONAL REGULATOR ATRX HOMOLOG"/>
    <property type="match status" value="1"/>
</dbReference>